<proteinExistence type="predicted"/>
<dbReference type="EMBL" id="JBHTHM010000011">
    <property type="protein sequence ID" value="MFD0782499.1"/>
    <property type="molecule type" value="Genomic_DNA"/>
</dbReference>
<protein>
    <recommendedName>
        <fullName evidence="3">YCII-related domain-containing protein</fullName>
    </recommendedName>
</protein>
<keyword evidence="2" id="KW-1185">Reference proteome</keyword>
<name>A0ABW2ZVS1_9ACTN</name>
<accession>A0ABW2ZVS1</accession>
<evidence type="ECO:0000313" key="2">
    <source>
        <dbReference type="Proteomes" id="UP001597053"/>
    </source>
</evidence>
<organism evidence="1 2">
    <name type="scientific">Micromonospora azadirachtae</name>
    <dbReference type="NCBI Taxonomy" id="1970735"/>
    <lineage>
        <taxon>Bacteria</taxon>
        <taxon>Bacillati</taxon>
        <taxon>Actinomycetota</taxon>
        <taxon>Actinomycetes</taxon>
        <taxon>Micromonosporales</taxon>
        <taxon>Micromonosporaceae</taxon>
        <taxon>Micromonospora</taxon>
    </lineage>
</organism>
<reference evidence="2" key="1">
    <citation type="journal article" date="2019" name="Int. J. Syst. Evol. Microbiol.">
        <title>The Global Catalogue of Microorganisms (GCM) 10K type strain sequencing project: providing services to taxonomists for standard genome sequencing and annotation.</title>
        <authorList>
            <consortium name="The Broad Institute Genomics Platform"/>
            <consortium name="The Broad Institute Genome Sequencing Center for Infectious Disease"/>
            <person name="Wu L."/>
            <person name="Ma J."/>
        </authorList>
    </citation>
    <scope>NUCLEOTIDE SEQUENCE [LARGE SCALE GENOMIC DNA]</scope>
    <source>
        <strain evidence="2">JCM 32148</strain>
    </source>
</reference>
<sequence length="65" mass="7041">MPGYLRSVYDPADAAEKHLGSSWVIEATDLDVALALAAEGSEACRGTVEVRRFRSEEPVRTPPVP</sequence>
<evidence type="ECO:0000313" key="1">
    <source>
        <dbReference type="EMBL" id="MFD0782499.1"/>
    </source>
</evidence>
<comment type="caution">
    <text evidence="1">The sequence shown here is derived from an EMBL/GenBank/DDBJ whole genome shotgun (WGS) entry which is preliminary data.</text>
</comment>
<gene>
    <name evidence="1" type="ORF">ACFQZ8_00960</name>
</gene>
<dbReference type="Gene3D" id="3.30.70.1060">
    <property type="entry name" value="Dimeric alpha+beta barrel"/>
    <property type="match status" value="1"/>
</dbReference>
<dbReference type="InterPro" id="IPR011008">
    <property type="entry name" value="Dimeric_a/b-barrel"/>
</dbReference>
<dbReference type="SUPFAM" id="SSF54909">
    <property type="entry name" value="Dimeric alpha+beta barrel"/>
    <property type="match status" value="1"/>
</dbReference>
<dbReference type="Proteomes" id="UP001597053">
    <property type="component" value="Unassembled WGS sequence"/>
</dbReference>
<evidence type="ECO:0008006" key="3">
    <source>
        <dbReference type="Google" id="ProtNLM"/>
    </source>
</evidence>